<dbReference type="EMBL" id="FRDI01000006">
    <property type="protein sequence ID" value="SHN64991.1"/>
    <property type="molecule type" value="Genomic_DNA"/>
</dbReference>
<keyword evidence="1" id="KW-0472">Membrane</keyword>
<proteinExistence type="predicted"/>
<feature type="transmembrane region" description="Helical" evidence="1">
    <location>
        <begin position="7"/>
        <end position="29"/>
    </location>
</feature>
<keyword evidence="1" id="KW-1133">Transmembrane helix</keyword>
<sequence length="78" mass="9208">MFVIDAVIEFIFSLIVVFVSGLFYTLFYYSPARLLRTLVFKTDLETQEHDTFFAKLFWVVIDVLSWVVLLYLLSLLFA</sequence>
<accession>A0A1M7T2R4</accession>
<evidence type="ECO:0000256" key="1">
    <source>
        <dbReference type="SAM" id="Phobius"/>
    </source>
</evidence>
<dbReference type="Proteomes" id="UP000186469">
    <property type="component" value="Unassembled WGS sequence"/>
</dbReference>
<organism evidence="2 3">
    <name type="scientific">Desulfovibrio litoralis DSM 11393</name>
    <dbReference type="NCBI Taxonomy" id="1121455"/>
    <lineage>
        <taxon>Bacteria</taxon>
        <taxon>Pseudomonadati</taxon>
        <taxon>Thermodesulfobacteriota</taxon>
        <taxon>Desulfovibrionia</taxon>
        <taxon>Desulfovibrionales</taxon>
        <taxon>Desulfovibrionaceae</taxon>
        <taxon>Desulfovibrio</taxon>
    </lineage>
</organism>
<evidence type="ECO:0000313" key="3">
    <source>
        <dbReference type="Proteomes" id="UP000186469"/>
    </source>
</evidence>
<keyword evidence="3" id="KW-1185">Reference proteome</keyword>
<dbReference type="AlphaFoldDB" id="A0A1M7T2R4"/>
<dbReference type="RefSeq" id="WP_072697171.1">
    <property type="nucleotide sequence ID" value="NZ_FRDI01000006.1"/>
</dbReference>
<name>A0A1M7T2R4_9BACT</name>
<protein>
    <submittedName>
        <fullName evidence="2">Uncharacterized protein</fullName>
    </submittedName>
</protein>
<keyword evidence="1" id="KW-0812">Transmembrane</keyword>
<reference evidence="2 3" key="1">
    <citation type="submission" date="2016-12" db="EMBL/GenBank/DDBJ databases">
        <authorList>
            <person name="Song W.-J."/>
            <person name="Kurnit D.M."/>
        </authorList>
    </citation>
    <scope>NUCLEOTIDE SEQUENCE [LARGE SCALE GENOMIC DNA]</scope>
    <source>
        <strain evidence="2 3">DSM 11393</strain>
    </source>
</reference>
<dbReference type="STRING" id="1121455.SAMN02745728_01481"/>
<gene>
    <name evidence="2" type="ORF">SAMN02745728_01481</name>
</gene>
<evidence type="ECO:0000313" key="2">
    <source>
        <dbReference type="EMBL" id="SHN64991.1"/>
    </source>
</evidence>
<feature type="transmembrane region" description="Helical" evidence="1">
    <location>
        <begin position="56"/>
        <end position="77"/>
    </location>
</feature>